<feature type="domain" description="Glycosyltransferase subfamily 4-like N-terminal" evidence="2">
    <location>
        <begin position="5"/>
        <end position="179"/>
    </location>
</feature>
<evidence type="ECO:0000313" key="3">
    <source>
        <dbReference type="EMBL" id="QSI79029.1"/>
    </source>
</evidence>
<protein>
    <submittedName>
        <fullName evidence="3">Glycosyltransferase family 4 protein</fullName>
    </submittedName>
</protein>
<accession>A0ABX7MBB3</accession>
<dbReference type="PANTHER" id="PTHR12526">
    <property type="entry name" value="GLYCOSYLTRANSFERASE"/>
    <property type="match status" value="1"/>
</dbReference>
<dbReference type="RefSeq" id="WP_206256329.1">
    <property type="nucleotide sequence ID" value="NZ_CP071060.1"/>
</dbReference>
<keyword evidence="4" id="KW-1185">Reference proteome</keyword>
<organism evidence="3 4">
    <name type="scientific">Niveibacterium microcysteis</name>
    <dbReference type="NCBI Taxonomy" id="2811415"/>
    <lineage>
        <taxon>Bacteria</taxon>
        <taxon>Pseudomonadati</taxon>
        <taxon>Pseudomonadota</taxon>
        <taxon>Betaproteobacteria</taxon>
        <taxon>Rhodocyclales</taxon>
        <taxon>Rhodocyclaceae</taxon>
        <taxon>Niveibacterium</taxon>
    </lineage>
</organism>
<gene>
    <name evidence="3" type="ORF">JY500_10620</name>
</gene>
<dbReference type="InterPro" id="IPR028098">
    <property type="entry name" value="Glyco_trans_4-like_N"/>
</dbReference>
<evidence type="ECO:0000259" key="1">
    <source>
        <dbReference type="Pfam" id="PF00534"/>
    </source>
</evidence>
<dbReference type="Proteomes" id="UP000663570">
    <property type="component" value="Chromosome"/>
</dbReference>
<dbReference type="SUPFAM" id="SSF53756">
    <property type="entry name" value="UDP-Glycosyltransferase/glycogen phosphorylase"/>
    <property type="match status" value="1"/>
</dbReference>
<dbReference type="EMBL" id="CP071060">
    <property type="protein sequence ID" value="QSI79029.1"/>
    <property type="molecule type" value="Genomic_DNA"/>
</dbReference>
<sequence length="369" mass="41017">MQSIAWDLFREFAREGHEVTVLTTRIAGEPFGESTRDGVRVVALEGTTAERCDKAWWRLSATWFEANHQRFDAVLSISSAAASIAEKRALAPTMPFLFQAHGTSWGEIVSKWRTGRPLQWAKSMRNVYWLFKDALIYRRFDHVVLVGDVLANQFSSAPVAWYARGVPTRLIRNGIDTQRFRPDSAVRKQIRTELGWNEADRVVAFAARMHPQKGGESTLKAFAEMAADSHRRLLMIGDGEDLPRLRQLAATLGCADRVTFTGAVSRERVLALLAACDAFCFPSLRQEGLPMNVLEALACGLRPVCSDNMKDVFDSELPIAYAPPRDVHKIAAKLADALVHGCANASLLTPSYTLKHCASAYLDLLRGAR</sequence>
<dbReference type="Pfam" id="PF00534">
    <property type="entry name" value="Glycos_transf_1"/>
    <property type="match status" value="1"/>
</dbReference>
<dbReference type="Gene3D" id="3.40.50.2000">
    <property type="entry name" value="Glycogen Phosphorylase B"/>
    <property type="match status" value="2"/>
</dbReference>
<dbReference type="CDD" id="cd03801">
    <property type="entry name" value="GT4_PimA-like"/>
    <property type="match status" value="1"/>
</dbReference>
<dbReference type="Pfam" id="PF13439">
    <property type="entry name" value="Glyco_transf_4"/>
    <property type="match status" value="1"/>
</dbReference>
<feature type="domain" description="Glycosyl transferase family 1" evidence="1">
    <location>
        <begin position="187"/>
        <end position="337"/>
    </location>
</feature>
<evidence type="ECO:0000313" key="4">
    <source>
        <dbReference type="Proteomes" id="UP000663570"/>
    </source>
</evidence>
<dbReference type="InterPro" id="IPR001296">
    <property type="entry name" value="Glyco_trans_1"/>
</dbReference>
<evidence type="ECO:0000259" key="2">
    <source>
        <dbReference type="Pfam" id="PF13439"/>
    </source>
</evidence>
<name>A0ABX7MBB3_9RHOO</name>
<proteinExistence type="predicted"/>
<reference evidence="3 4" key="1">
    <citation type="submission" date="2021-02" db="EMBL/GenBank/DDBJ databases">
        <title>Niveibacterium changnyeongensis HC41.</title>
        <authorList>
            <person name="Kang M."/>
        </authorList>
    </citation>
    <scope>NUCLEOTIDE SEQUENCE [LARGE SCALE GENOMIC DNA]</scope>
    <source>
        <strain evidence="3 4">HC41</strain>
    </source>
</reference>